<dbReference type="Pfam" id="PF13886">
    <property type="entry name" value="TM7S3_TM198"/>
    <property type="match status" value="1"/>
</dbReference>
<evidence type="ECO:0000256" key="4">
    <source>
        <dbReference type="ARBA" id="ARBA00022989"/>
    </source>
</evidence>
<feature type="chain" id="PRO_5028296082" description="Transmembrane protein 198" evidence="8">
    <location>
        <begin position="22"/>
        <end position="311"/>
    </location>
</feature>
<keyword evidence="8" id="KW-0732">Signal</keyword>
<feature type="signal peptide" evidence="8">
    <location>
        <begin position="1"/>
        <end position="21"/>
    </location>
</feature>
<comment type="similarity">
    <text evidence="2">Belongs to the TMEM198 family.</text>
</comment>
<evidence type="ECO:0000256" key="6">
    <source>
        <dbReference type="ARBA" id="ARBA00049737"/>
    </source>
</evidence>
<dbReference type="OrthoDB" id="115781at2759"/>
<name>A0A6P8I431_ACTTE</name>
<dbReference type="KEGG" id="aten:116298356"/>
<protein>
    <recommendedName>
        <fullName evidence="6">Transmembrane protein 198</fullName>
    </recommendedName>
</protein>
<dbReference type="GeneID" id="116298356"/>
<evidence type="ECO:0000256" key="3">
    <source>
        <dbReference type="ARBA" id="ARBA00022692"/>
    </source>
</evidence>
<dbReference type="PANTHER" id="PTHR31247:SF5">
    <property type="entry name" value="DUF4203 DOMAIN-CONTAINING PROTEIN"/>
    <property type="match status" value="1"/>
</dbReference>
<feature type="transmembrane region" description="Helical" evidence="7">
    <location>
        <begin position="87"/>
        <end position="105"/>
    </location>
</feature>
<sequence>MSRKILKMILFVLVTLTVTFAANTNNNTTATTSLSNETTPEQMPMRCPDFKVYAGNNTLNIPYTITCCIAIVCAFYFALFGYRGFKFSLFLVGFIFATLITFVILNNHTTLPLWGLIAVSLAVGLFCGLLTTFVIYCGLFLGGFSFGFFIGIFIFYIVHLFIHITIKWIPFGILLGLSLIFGILALRFQKPLFILSTSMLGGVLATGGVDYFVEGFELLDFTWKRIVASDGQITCWVTCVVLAIWPVLFIMGNLIQFVKTGKTFNHLAGKNSVSLQGEDKAMQRYRSLNMNGDVVAKSYYQGEEPGKATEV</sequence>
<feature type="transmembrane region" description="Helical" evidence="7">
    <location>
        <begin position="61"/>
        <end position="80"/>
    </location>
</feature>
<evidence type="ECO:0000313" key="10">
    <source>
        <dbReference type="Proteomes" id="UP000515163"/>
    </source>
</evidence>
<proteinExistence type="inferred from homology"/>
<evidence type="ECO:0000256" key="2">
    <source>
        <dbReference type="ARBA" id="ARBA00006244"/>
    </source>
</evidence>
<dbReference type="InParanoid" id="A0A6P8I431"/>
<dbReference type="InterPro" id="IPR040236">
    <property type="entry name" value="TMEM198"/>
</dbReference>
<comment type="subcellular location">
    <subcellularLocation>
        <location evidence="1">Membrane</location>
        <topology evidence="1">Multi-pass membrane protein</topology>
    </subcellularLocation>
</comment>
<dbReference type="RefSeq" id="XP_031562633.1">
    <property type="nucleotide sequence ID" value="XM_031706773.1"/>
</dbReference>
<dbReference type="AlphaFoldDB" id="A0A6P8I431"/>
<evidence type="ECO:0000256" key="1">
    <source>
        <dbReference type="ARBA" id="ARBA00004141"/>
    </source>
</evidence>
<evidence type="ECO:0000256" key="8">
    <source>
        <dbReference type="SAM" id="SignalP"/>
    </source>
</evidence>
<feature type="transmembrane region" description="Helical" evidence="7">
    <location>
        <begin position="193"/>
        <end position="213"/>
    </location>
</feature>
<keyword evidence="3 7" id="KW-0812">Transmembrane</keyword>
<reference evidence="11" key="1">
    <citation type="submission" date="2025-08" db="UniProtKB">
        <authorList>
            <consortium name="RefSeq"/>
        </authorList>
    </citation>
    <scope>IDENTIFICATION</scope>
    <source>
        <tissue evidence="11">Tentacle</tissue>
    </source>
</reference>
<dbReference type="PANTHER" id="PTHR31247">
    <property type="entry name" value="TRANSMEMBRANE PROTEIN 198 FAMILY MEMBER"/>
    <property type="match status" value="1"/>
</dbReference>
<evidence type="ECO:0000313" key="11">
    <source>
        <dbReference type="RefSeq" id="XP_031562633.1"/>
    </source>
</evidence>
<feature type="transmembrane region" description="Helical" evidence="7">
    <location>
        <begin position="233"/>
        <end position="255"/>
    </location>
</feature>
<dbReference type="GO" id="GO:0005886">
    <property type="term" value="C:plasma membrane"/>
    <property type="evidence" value="ECO:0007669"/>
    <property type="project" value="TreeGrafter"/>
</dbReference>
<evidence type="ECO:0000256" key="7">
    <source>
        <dbReference type="SAM" id="Phobius"/>
    </source>
</evidence>
<feature type="transmembrane region" description="Helical" evidence="7">
    <location>
        <begin position="168"/>
        <end position="186"/>
    </location>
</feature>
<keyword evidence="5 7" id="KW-0472">Membrane</keyword>
<dbReference type="Proteomes" id="UP000515163">
    <property type="component" value="Unplaced"/>
</dbReference>
<feature type="transmembrane region" description="Helical" evidence="7">
    <location>
        <begin position="111"/>
        <end position="136"/>
    </location>
</feature>
<feature type="domain" description="TM7S3/TM198-like" evidence="9">
    <location>
        <begin position="67"/>
        <end position="257"/>
    </location>
</feature>
<keyword evidence="4 7" id="KW-1133">Transmembrane helix</keyword>
<evidence type="ECO:0000259" key="9">
    <source>
        <dbReference type="Pfam" id="PF13886"/>
    </source>
</evidence>
<feature type="transmembrane region" description="Helical" evidence="7">
    <location>
        <begin position="143"/>
        <end position="162"/>
    </location>
</feature>
<evidence type="ECO:0000256" key="5">
    <source>
        <dbReference type="ARBA" id="ARBA00023136"/>
    </source>
</evidence>
<gene>
    <name evidence="11" type="primary">LOC116298356</name>
</gene>
<dbReference type="InterPro" id="IPR025256">
    <property type="entry name" value="TM7S3/TM198-like_dom"/>
</dbReference>
<keyword evidence="10" id="KW-1185">Reference proteome</keyword>
<organism evidence="10 11">
    <name type="scientific">Actinia tenebrosa</name>
    <name type="common">Australian red waratah sea anemone</name>
    <dbReference type="NCBI Taxonomy" id="6105"/>
    <lineage>
        <taxon>Eukaryota</taxon>
        <taxon>Metazoa</taxon>
        <taxon>Cnidaria</taxon>
        <taxon>Anthozoa</taxon>
        <taxon>Hexacorallia</taxon>
        <taxon>Actiniaria</taxon>
        <taxon>Actiniidae</taxon>
        <taxon>Actinia</taxon>
    </lineage>
</organism>
<accession>A0A6P8I431</accession>